<organism evidence="1 2">
    <name type="scientific">Tropilaelaps mercedesae</name>
    <dbReference type="NCBI Taxonomy" id="418985"/>
    <lineage>
        <taxon>Eukaryota</taxon>
        <taxon>Metazoa</taxon>
        <taxon>Ecdysozoa</taxon>
        <taxon>Arthropoda</taxon>
        <taxon>Chelicerata</taxon>
        <taxon>Arachnida</taxon>
        <taxon>Acari</taxon>
        <taxon>Parasitiformes</taxon>
        <taxon>Mesostigmata</taxon>
        <taxon>Gamasina</taxon>
        <taxon>Dermanyssoidea</taxon>
        <taxon>Laelapidae</taxon>
        <taxon>Tropilaelaps</taxon>
    </lineage>
</organism>
<dbReference type="AlphaFoldDB" id="A0A1V9XML7"/>
<feature type="non-terminal residue" evidence="1">
    <location>
        <position position="156"/>
    </location>
</feature>
<dbReference type="SUPFAM" id="SSF48452">
    <property type="entry name" value="TPR-like"/>
    <property type="match status" value="1"/>
</dbReference>
<dbReference type="InParanoid" id="A0A1V9XML7"/>
<dbReference type="EMBL" id="MNPL01007478">
    <property type="protein sequence ID" value="OQR74737.1"/>
    <property type="molecule type" value="Genomic_DNA"/>
</dbReference>
<reference evidence="1 2" key="1">
    <citation type="journal article" date="2017" name="Gigascience">
        <title>Draft genome of the honey bee ectoparasitic mite, Tropilaelaps mercedesae, is shaped by the parasitic life history.</title>
        <authorList>
            <person name="Dong X."/>
            <person name="Armstrong S.D."/>
            <person name="Xia D."/>
            <person name="Makepeace B.L."/>
            <person name="Darby A.C."/>
            <person name="Kadowaki T."/>
        </authorList>
    </citation>
    <scope>NUCLEOTIDE SEQUENCE [LARGE SCALE GENOMIC DNA]</scope>
    <source>
        <strain evidence="1">Wuxi-XJTLU</strain>
    </source>
</reference>
<protein>
    <submittedName>
        <fullName evidence="1">Uncharacterized protein</fullName>
    </submittedName>
</protein>
<keyword evidence="2" id="KW-1185">Reference proteome</keyword>
<gene>
    <name evidence="1" type="ORF">BIW11_08877</name>
</gene>
<evidence type="ECO:0000313" key="2">
    <source>
        <dbReference type="Proteomes" id="UP000192247"/>
    </source>
</evidence>
<proteinExistence type="predicted"/>
<dbReference type="InterPro" id="IPR011990">
    <property type="entry name" value="TPR-like_helical_dom_sf"/>
</dbReference>
<dbReference type="InterPro" id="IPR039494">
    <property type="entry name" value="F8A"/>
</dbReference>
<dbReference type="GO" id="GO:0005769">
    <property type="term" value="C:early endosome"/>
    <property type="evidence" value="ECO:0007669"/>
    <property type="project" value="TreeGrafter"/>
</dbReference>
<dbReference type="Proteomes" id="UP000192247">
    <property type="component" value="Unassembled WGS sequence"/>
</dbReference>
<evidence type="ECO:0000313" key="1">
    <source>
        <dbReference type="EMBL" id="OQR74737.1"/>
    </source>
</evidence>
<name>A0A1V9XML7_9ACAR</name>
<comment type="caution">
    <text evidence="1">The sequence shown here is derived from an EMBL/GenBank/DDBJ whole genome shotgun (WGS) entry which is preliminary data.</text>
</comment>
<dbReference type="PANTHER" id="PTHR16797">
    <property type="entry name" value="FACTOR VIII-ASSOCIATED GENE 1"/>
    <property type="match status" value="1"/>
</dbReference>
<sequence length="156" mass="17740">MKPSHIGYGGKKIELKIPRCLRMESRRSSTATTAPAGDEFLRSMAQIRDKLRKRFLRKPLYLEAAHSYKLLAARELQLEFPEGAAMAWNAAGDVYADIRRLGAAAENYTKAARTYMKEELELKKLSIPSIEDHLINGLEAYHRAIAIYEKMAEINK</sequence>
<accession>A0A1V9XML7</accession>
<dbReference type="OrthoDB" id="10249246at2759"/>
<dbReference type="PANTHER" id="PTHR16797:SF4">
    <property type="entry name" value="40-KDA HUNTINGTIN-ASSOCIATED PROTEIN"/>
    <property type="match status" value="1"/>
</dbReference>
<dbReference type="GO" id="GO:0099518">
    <property type="term" value="P:vesicle cytoskeletal trafficking"/>
    <property type="evidence" value="ECO:0007669"/>
    <property type="project" value="TreeGrafter"/>
</dbReference>